<evidence type="ECO:0000256" key="1">
    <source>
        <dbReference type="SAM" id="MobiDB-lite"/>
    </source>
</evidence>
<name>A0A5S9T446_ARATH</name>
<organism evidence="2 5">
    <name type="scientific">Arabidopsis thaliana</name>
    <name type="common">Mouse-ear cress</name>
    <dbReference type="NCBI Taxonomy" id="3702"/>
    <lineage>
        <taxon>Eukaryota</taxon>
        <taxon>Viridiplantae</taxon>
        <taxon>Streptophyta</taxon>
        <taxon>Embryophyta</taxon>
        <taxon>Tracheophyta</taxon>
        <taxon>Spermatophyta</taxon>
        <taxon>Magnoliopsida</taxon>
        <taxon>eudicotyledons</taxon>
        <taxon>Gunneridae</taxon>
        <taxon>Pentapetalae</taxon>
        <taxon>rosids</taxon>
        <taxon>malvids</taxon>
        <taxon>Brassicales</taxon>
        <taxon>Brassicaceae</taxon>
        <taxon>Camelineae</taxon>
        <taxon>Arabidopsis</taxon>
    </lineage>
</organism>
<proteinExistence type="predicted"/>
<dbReference type="Proteomes" id="UP000426265">
    <property type="component" value="Unassembled WGS sequence"/>
</dbReference>
<evidence type="ECO:0000313" key="4">
    <source>
        <dbReference type="Proteomes" id="UP000426265"/>
    </source>
</evidence>
<accession>A0A5S9T446</accession>
<evidence type="ECO:0000313" key="3">
    <source>
        <dbReference type="EMBL" id="VYS45308.1"/>
    </source>
</evidence>
<reference evidence="2 5" key="1">
    <citation type="submission" date="2019-12" db="EMBL/GenBank/DDBJ databases">
        <authorList>
            <person name="Jiao W.-B."/>
            <person name="Schneeberger K."/>
        </authorList>
    </citation>
    <scope>NUCLEOTIDE SEQUENCE [LARGE SCALE GENOMIC DNA]</scope>
    <source>
        <strain evidence="4">cv. An-1</strain>
        <strain evidence="5">cv. C24</strain>
    </source>
</reference>
<dbReference type="AlphaFoldDB" id="A0A5S9T446"/>
<evidence type="ECO:0000313" key="2">
    <source>
        <dbReference type="EMBL" id="CAA0175669.1"/>
    </source>
</evidence>
<accession>A0A654E9L1</accession>
<feature type="region of interest" description="Disordered" evidence="1">
    <location>
        <begin position="1"/>
        <end position="26"/>
    </location>
</feature>
<protein>
    <submittedName>
        <fullName evidence="2">Uncharacterized protein</fullName>
    </submittedName>
</protein>
<gene>
    <name evidence="3" type="ORF">AN1_LOCUS813</name>
    <name evidence="2" type="ORF">C24_LOCUS729</name>
</gene>
<dbReference type="EMBL" id="CACRSJ010000104">
    <property type="protein sequence ID" value="VYS45308.1"/>
    <property type="molecule type" value="Genomic_DNA"/>
</dbReference>
<sequence>MEEKNYDDGDTVTVDDDYQMGCTTPTRDDCRIPAYPPCPPPGTTEEGIFSAAGSRLVLLGGSSLPSGNLVALRL</sequence>
<evidence type="ECO:0000313" key="5">
    <source>
        <dbReference type="Proteomes" id="UP000434276"/>
    </source>
</evidence>
<dbReference type="EMBL" id="CACSHJ010000087">
    <property type="protein sequence ID" value="CAA0175669.1"/>
    <property type="molecule type" value="Genomic_DNA"/>
</dbReference>
<feature type="compositionally biased region" description="Acidic residues" evidence="1">
    <location>
        <begin position="8"/>
        <end position="18"/>
    </location>
</feature>
<dbReference type="Proteomes" id="UP000434276">
    <property type="component" value="Unassembled WGS sequence"/>
</dbReference>